<evidence type="ECO:0000313" key="2">
    <source>
        <dbReference type="EMBL" id="VEL12916.1"/>
    </source>
</evidence>
<gene>
    <name evidence="2" type="ORF">PXEA_LOCUS6356</name>
</gene>
<evidence type="ECO:0000256" key="1">
    <source>
        <dbReference type="SAM" id="MobiDB-lite"/>
    </source>
</evidence>
<feature type="compositionally biased region" description="Basic residues" evidence="1">
    <location>
        <begin position="21"/>
        <end position="31"/>
    </location>
</feature>
<feature type="region of interest" description="Disordered" evidence="1">
    <location>
        <begin position="21"/>
        <end position="79"/>
    </location>
</feature>
<reference evidence="2" key="1">
    <citation type="submission" date="2018-11" db="EMBL/GenBank/DDBJ databases">
        <authorList>
            <consortium name="Pathogen Informatics"/>
        </authorList>
    </citation>
    <scope>NUCLEOTIDE SEQUENCE</scope>
</reference>
<dbReference type="EMBL" id="CAAALY010016236">
    <property type="protein sequence ID" value="VEL12916.1"/>
    <property type="molecule type" value="Genomic_DNA"/>
</dbReference>
<keyword evidence="3" id="KW-1185">Reference proteome</keyword>
<proteinExistence type="predicted"/>
<organism evidence="2 3">
    <name type="scientific">Protopolystoma xenopodis</name>
    <dbReference type="NCBI Taxonomy" id="117903"/>
    <lineage>
        <taxon>Eukaryota</taxon>
        <taxon>Metazoa</taxon>
        <taxon>Spiralia</taxon>
        <taxon>Lophotrochozoa</taxon>
        <taxon>Platyhelminthes</taxon>
        <taxon>Monogenea</taxon>
        <taxon>Polyopisthocotylea</taxon>
        <taxon>Polystomatidea</taxon>
        <taxon>Polystomatidae</taxon>
        <taxon>Protopolystoma</taxon>
    </lineage>
</organism>
<accession>A0A3S5CJB2</accession>
<sequence length="79" mass="9057">MIPCSGDVRHTAEEGLALFHRNRRRLPRKQRQHECSTKFNRQLVKMNPPSSSGGADLRISSRNTFTRNGSKLNNHETRA</sequence>
<feature type="compositionally biased region" description="Polar residues" evidence="1">
    <location>
        <begin position="60"/>
        <end position="72"/>
    </location>
</feature>
<dbReference type="AlphaFoldDB" id="A0A3S5CJB2"/>
<dbReference type="Proteomes" id="UP000784294">
    <property type="component" value="Unassembled WGS sequence"/>
</dbReference>
<protein>
    <submittedName>
        <fullName evidence="2">Uncharacterized protein</fullName>
    </submittedName>
</protein>
<evidence type="ECO:0000313" key="3">
    <source>
        <dbReference type="Proteomes" id="UP000784294"/>
    </source>
</evidence>
<name>A0A3S5CJB2_9PLAT</name>
<comment type="caution">
    <text evidence="2">The sequence shown here is derived from an EMBL/GenBank/DDBJ whole genome shotgun (WGS) entry which is preliminary data.</text>
</comment>